<reference evidence="3" key="1">
    <citation type="journal article" date="2014" name="Genome Biol. Evol.">
        <title>Pangenome evidence for extensive interdomain horizontal transfer affecting lineage core and shell genes in uncultured planktonic thaumarchaeota and euryarchaeota.</title>
        <authorList>
            <person name="Deschamps P."/>
            <person name="Zivanovic Y."/>
            <person name="Moreira D."/>
            <person name="Rodriguez-Valera F."/>
            <person name="Lopez-Garcia P."/>
        </authorList>
    </citation>
    <scope>NUCLEOTIDE SEQUENCE</scope>
</reference>
<dbReference type="EMBL" id="KF900951">
    <property type="protein sequence ID" value="AIF12669.1"/>
    <property type="molecule type" value="Genomic_DNA"/>
</dbReference>
<accession>A0A075H9L5</accession>
<dbReference type="AlphaFoldDB" id="A0A075H9L5"/>
<evidence type="ECO:0000256" key="2">
    <source>
        <dbReference type="SAM" id="Phobius"/>
    </source>
</evidence>
<feature type="region of interest" description="Disordered" evidence="1">
    <location>
        <begin position="224"/>
        <end position="244"/>
    </location>
</feature>
<protein>
    <submittedName>
        <fullName evidence="3">Uncharacterized protein</fullName>
    </submittedName>
</protein>
<keyword evidence="2" id="KW-1133">Transmembrane helix</keyword>
<evidence type="ECO:0000256" key="1">
    <source>
        <dbReference type="SAM" id="MobiDB-lite"/>
    </source>
</evidence>
<sequence>MYRSMQRVRYPPFEHSHMDPRAVSIIEVVVESEDPPPPSFRIGADDDWMVEWRGCKADDPNLPGISCEVSREPFPFLLRTREGWYIEPDPLHKTARSLIRPTVVLLIVALLVHSMEPGLVSLGMLSESFAGSYRVGPLDYPKLLLLAFPVFMIPIVFRMIANLRDIKRQTDFIASPVEPPEIFLEVEGDGVRASRVHMPIDTIAVRGRLQVGVAVPERGKVLESLQREEGGQPSPGMSTRLPESRITSGEELGTGVGEATPMPVAHPRVLLLEPMRVHDPGEWVEMSEGGTEVVFNGPADRWPGSIYSALIAVHWEIVIDAIRDDGTRMKWVNHVIIPERHGLGHIAKLPVRSGRIEST</sequence>
<feature type="transmembrane region" description="Helical" evidence="2">
    <location>
        <begin position="103"/>
        <end position="123"/>
    </location>
</feature>
<proteinExistence type="predicted"/>
<evidence type="ECO:0000313" key="3">
    <source>
        <dbReference type="EMBL" id="AIF12669.1"/>
    </source>
</evidence>
<organism evidence="3">
    <name type="scientific">uncultured marine group II/III euryarchaeote KM3_57_A03</name>
    <dbReference type="NCBI Taxonomy" id="1456462"/>
    <lineage>
        <taxon>Archaea</taxon>
        <taxon>Methanobacteriati</taxon>
        <taxon>Methanobacteriota</taxon>
        <taxon>environmental samples</taxon>
    </lineage>
</organism>
<name>A0A075H9L5_9EURY</name>
<keyword evidence="2" id="KW-0812">Transmembrane</keyword>
<keyword evidence="2" id="KW-0472">Membrane</keyword>
<feature type="transmembrane region" description="Helical" evidence="2">
    <location>
        <begin position="143"/>
        <end position="161"/>
    </location>
</feature>